<reference evidence="1" key="2">
    <citation type="submission" date="2018-04" db="EMBL/GenBank/DDBJ databases">
        <title>OnivRS2 (Oryza nivara Reference Sequence Version 2).</title>
        <authorList>
            <person name="Zhang J."/>
            <person name="Kudrna D."/>
            <person name="Lee S."/>
            <person name="Talag J."/>
            <person name="Rajasekar S."/>
            <person name="Welchert J."/>
            <person name="Hsing Y.-I."/>
            <person name="Wing R.A."/>
        </authorList>
    </citation>
    <scope>NUCLEOTIDE SEQUENCE [LARGE SCALE GENOMIC DNA]</scope>
    <source>
        <strain evidence="1">SL10</strain>
    </source>
</reference>
<dbReference type="AlphaFoldDB" id="A0A0E0J2G0"/>
<dbReference type="Proteomes" id="UP000006591">
    <property type="component" value="Chromosome 11"/>
</dbReference>
<dbReference type="Gene3D" id="1.10.510.10">
    <property type="entry name" value="Transferase(Phosphotransferase) domain 1"/>
    <property type="match status" value="1"/>
</dbReference>
<reference evidence="1" key="1">
    <citation type="submission" date="2015-04" db="UniProtKB">
        <authorList>
            <consortium name="EnsemblPlants"/>
        </authorList>
    </citation>
    <scope>IDENTIFICATION</scope>
    <source>
        <strain evidence="1">SL10</strain>
    </source>
</reference>
<evidence type="ECO:0000313" key="1">
    <source>
        <dbReference type="EnsemblPlants" id="ONIVA11G14560.1"/>
    </source>
</evidence>
<dbReference type="EnsemblPlants" id="ONIVA11G14560.1">
    <property type="protein sequence ID" value="ONIVA11G14560.1"/>
    <property type="gene ID" value="ONIVA11G14560"/>
</dbReference>
<dbReference type="STRING" id="4536.A0A0E0J2G0"/>
<sequence length="255" mass="29015">MVKCRIATCPILEGQKYFVGEAKSGGEMERLPGVKATVFCFEGDTAKTAHDHLNCLSHPYVIRSLGYGRGLGKHSRYTFLAVPFFDTTLAEYLPKERSLCIHMDRLTVEFIDIVGQIVRAMIALHNAGFCCSNLKGENIAVMKQHNSMCAKIWNFEKCKSDDDKDQDWKNLGTLLKLTGLWTPEARDLYTSLSSGNLKGMDILDHSALLTLIKRITPHDRLQGEKEVDLEWYMRKAWAEAFLKLQNFVRESKLTY</sequence>
<evidence type="ECO:0008006" key="3">
    <source>
        <dbReference type="Google" id="ProtNLM"/>
    </source>
</evidence>
<dbReference type="HOGENOM" id="CLU_040858_0_0_1"/>
<name>A0A0E0J2G0_ORYNI</name>
<dbReference type="SUPFAM" id="SSF56112">
    <property type="entry name" value="Protein kinase-like (PK-like)"/>
    <property type="match status" value="1"/>
</dbReference>
<dbReference type="InterPro" id="IPR011009">
    <property type="entry name" value="Kinase-like_dom_sf"/>
</dbReference>
<keyword evidence="2" id="KW-1185">Reference proteome</keyword>
<organism evidence="1">
    <name type="scientific">Oryza nivara</name>
    <name type="common">Indian wild rice</name>
    <name type="synonym">Oryza sativa f. spontanea</name>
    <dbReference type="NCBI Taxonomy" id="4536"/>
    <lineage>
        <taxon>Eukaryota</taxon>
        <taxon>Viridiplantae</taxon>
        <taxon>Streptophyta</taxon>
        <taxon>Embryophyta</taxon>
        <taxon>Tracheophyta</taxon>
        <taxon>Spermatophyta</taxon>
        <taxon>Magnoliopsida</taxon>
        <taxon>Liliopsida</taxon>
        <taxon>Poales</taxon>
        <taxon>Poaceae</taxon>
        <taxon>BOP clade</taxon>
        <taxon>Oryzoideae</taxon>
        <taxon>Oryzeae</taxon>
        <taxon>Oryzinae</taxon>
        <taxon>Oryza</taxon>
    </lineage>
</organism>
<proteinExistence type="predicted"/>
<accession>A0A0E0J2G0</accession>
<evidence type="ECO:0000313" key="2">
    <source>
        <dbReference type="Proteomes" id="UP000006591"/>
    </source>
</evidence>
<dbReference type="eggNOG" id="ENOG502R5C1">
    <property type="taxonomic scope" value="Eukaryota"/>
</dbReference>
<dbReference type="Gramene" id="ONIVA11G14560.1">
    <property type="protein sequence ID" value="ONIVA11G14560.1"/>
    <property type="gene ID" value="ONIVA11G14560"/>
</dbReference>
<protein>
    <recommendedName>
        <fullName evidence="3">Protein kinase domain-containing protein</fullName>
    </recommendedName>
</protein>